<proteinExistence type="inferred from homology"/>
<dbReference type="PROSITE" id="PS01196">
    <property type="entry name" value="PEPT_TRNA_HYDROL_2"/>
    <property type="match status" value="1"/>
</dbReference>
<dbReference type="Pfam" id="PF01195">
    <property type="entry name" value="Pept_tRNA_hydro"/>
    <property type="match status" value="1"/>
</dbReference>
<comment type="subcellular location">
    <subcellularLocation>
        <location evidence="9">Cytoplasm</location>
    </subcellularLocation>
</comment>
<feature type="binding site" evidence="9">
    <location>
        <position position="112"/>
    </location>
    <ligand>
        <name>tRNA</name>
        <dbReference type="ChEBI" id="CHEBI:17843"/>
    </ligand>
</feature>
<evidence type="ECO:0000256" key="3">
    <source>
        <dbReference type="ARBA" id="ARBA00022555"/>
    </source>
</evidence>
<dbReference type="GO" id="GO:0072344">
    <property type="term" value="P:rescue of stalled ribosome"/>
    <property type="evidence" value="ECO:0007669"/>
    <property type="project" value="UniProtKB-UniRule"/>
</dbReference>
<sequence>MYLIVGLGNPGKKYEHTRHNVGFDMIDILGNKYNIDINRRKFKGIFGSGTIDNKKVYLLKPETYMNLSGESVREIMGYYQIPIENVIIVYDDISLDVGKIRIRKKGSAGGHNGIKSIISQLSTENFLRIKIGVGSPDKEELVNHVLGTFCKEDREEIEEIFKVSVLAIETIIKENSDEAMNKYNGFNIHK</sequence>
<keyword evidence="13" id="KW-1185">Reference proteome</keyword>
<feature type="binding site" evidence="9">
    <location>
        <position position="14"/>
    </location>
    <ligand>
        <name>tRNA</name>
        <dbReference type="ChEBI" id="CHEBI:17843"/>
    </ligand>
</feature>
<dbReference type="EC" id="3.1.1.29" evidence="1 9"/>
<dbReference type="Gene3D" id="3.40.50.1470">
    <property type="entry name" value="Peptidyl-tRNA hydrolase"/>
    <property type="match status" value="1"/>
</dbReference>
<feature type="active site" description="Proton acceptor" evidence="9">
    <location>
        <position position="19"/>
    </location>
</feature>
<evidence type="ECO:0000256" key="7">
    <source>
        <dbReference type="ARBA" id="ARBA00048707"/>
    </source>
</evidence>
<evidence type="ECO:0000256" key="4">
    <source>
        <dbReference type="ARBA" id="ARBA00022801"/>
    </source>
</evidence>
<dbReference type="InterPro" id="IPR001328">
    <property type="entry name" value="Pept_tRNA_hydro"/>
</dbReference>
<dbReference type="InterPro" id="IPR018171">
    <property type="entry name" value="Pept_tRNA_hydro_CS"/>
</dbReference>
<evidence type="ECO:0000256" key="2">
    <source>
        <dbReference type="ARBA" id="ARBA00022490"/>
    </source>
</evidence>
<feature type="site" description="Discriminates between blocked and unblocked aminoacyl-tRNA" evidence="9">
    <location>
        <position position="9"/>
    </location>
</feature>
<dbReference type="Proteomes" id="UP000184447">
    <property type="component" value="Unassembled WGS sequence"/>
</dbReference>
<comment type="similarity">
    <text evidence="6 9 11">Belongs to the PTH family.</text>
</comment>
<dbReference type="AlphaFoldDB" id="A0A1M5X918"/>
<dbReference type="FunFam" id="3.40.50.1470:FF:000001">
    <property type="entry name" value="Peptidyl-tRNA hydrolase"/>
    <property type="match status" value="1"/>
</dbReference>
<dbReference type="GO" id="GO:0006515">
    <property type="term" value="P:protein quality control for misfolded or incompletely synthesized proteins"/>
    <property type="evidence" value="ECO:0007669"/>
    <property type="project" value="UniProtKB-UniRule"/>
</dbReference>
<accession>A0A1M5X918</accession>
<dbReference type="CDD" id="cd00462">
    <property type="entry name" value="PTH"/>
    <property type="match status" value="1"/>
</dbReference>
<evidence type="ECO:0000313" key="13">
    <source>
        <dbReference type="Proteomes" id="UP000184447"/>
    </source>
</evidence>
<comment type="catalytic activity">
    <reaction evidence="7 9 10">
        <text>an N-acyl-L-alpha-aminoacyl-tRNA + H2O = an N-acyl-L-amino acid + a tRNA + H(+)</text>
        <dbReference type="Rhea" id="RHEA:54448"/>
        <dbReference type="Rhea" id="RHEA-COMP:10123"/>
        <dbReference type="Rhea" id="RHEA-COMP:13883"/>
        <dbReference type="ChEBI" id="CHEBI:15377"/>
        <dbReference type="ChEBI" id="CHEBI:15378"/>
        <dbReference type="ChEBI" id="CHEBI:59874"/>
        <dbReference type="ChEBI" id="CHEBI:78442"/>
        <dbReference type="ChEBI" id="CHEBI:138191"/>
        <dbReference type="EC" id="3.1.1.29"/>
    </reaction>
</comment>
<evidence type="ECO:0000256" key="8">
    <source>
        <dbReference type="ARBA" id="ARBA00050038"/>
    </source>
</evidence>
<dbReference type="HAMAP" id="MF_00083">
    <property type="entry name" value="Pept_tRNA_hydro_bact"/>
    <property type="match status" value="1"/>
</dbReference>
<comment type="function">
    <text evidence="9">Hydrolyzes ribosome-free peptidyl-tRNAs (with 1 or more amino acids incorporated), which drop off the ribosome during protein synthesis, or as a result of ribosome stalling.</text>
</comment>
<keyword evidence="5 9" id="KW-0694">RNA-binding</keyword>
<dbReference type="OrthoDB" id="9800507at2"/>
<feature type="binding site" evidence="9">
    <location>
        <position position="64"/>
    </location>
    <ligand>
        <name>tRNA</name>
        <dbReference type="ChEBI" id="CHEBI:17843"/>
    </ligand>
</feature>
<dbReference type="GO" id="GO:0005737">
    <property type="term" value="C:cytoplasm"/>
    <property type="evidence" value="ECO:0007669"/>
    <property type="project" value="UniProtKB-SubCell"/>
</dbReference>
<evidence type="ECO:0000256" key="9">
    <source>
        <dbReference type="HAMAP-Rule" id="MF_00083"/>
    </source>
</evidence>
<dbReference type="SUPFAM" id="SSF53178">
    <property type="entry name" value="Peptidyl-tRNA hydrolase-like"/>
    <property type="match status" value="1"/>
</dbReference>
<feature type="site" description="Stabilizes the basic form of H active site to accept a proton" evidence="9">
    <location>
        <position position="91"/>
    </location>
</feature>
<dbReference type="GO" id="GO:0000049">
    <property type="term" value="F:tRNA binding"/>
    <property type="evidence" value="ECO:0007669"/>
    <property type="project" value="UniProtKB-UniRule"/>
</dbReference>
<evidence type="ECO:0000256" key="11">
    <source>
        <dbReference type="RuleBase" id="RU004320"/>
    </source>
</evidence>
<protein>
    <recommendedName>
        <fullName evidence="8 9">Peptidyl-tRNA hydrolase</fullName>
        <shortName evidence="9">Pth</shortName>
        <ecNumber evidence="1 9">3.1.1.29</ecNumber>
    </recommendedName>
</protein>
<dbReference type="PANTHER" id="PTHR17224">
    <property type="entry name" value="PEPTIDYL-TRNA HYDROLASE"/>
    <property type="match status" value="1"/>
</dbReference>
<dbReference type="GO" id="GO:0004045">
    <property type="term" value="F:peptidyl-tRNA hydrolase activity"/>
    <property type="evidence" value="ECO:0007669"/>
    <property type="project" value="UniProtKB-UniRule"/>
</dbReference>
<evidence type="ECO:0000256" key="5">
    <source>
        <dbReference type="ARBA" id="ARBA00022884"/>
    </source>
</evidence>
<keyword evidence="3 9" id="KW-0820">tRNA-binding</keyword>
<dbReference type="PROSITE" id="PS01195">
    <property type="entry name" value="PEPT_TRNA_HYDROL_1"/>
    <property type="match status" value="1"/>
</dbReference>
<name>A0A1M5X918_9CLOT</name>
<reference evidence="12 13" key="1">
    <citation type="submission" date="2016-11" db="EMBL/GenBank/DDBJ databases">
        <authorList>
            <person name="Jaros S."/>
            <person name="Januszkiewicz K."/>
            <person name="Wedrychowicz H."/>
        </authorList>
    </citation>
    <scope>NUCLEOTIDE SEQUENCE [LARGE SCALE GENOMIC DNA]</scope>
    <source>
        <strain evidence="12 13">DSM 8605</strain>
    </source>
</reference>
<dbReference type="RefSeq" id="WP_073339979.1">
    <property type="nucleotide sequence ID" value="NZ_FQXM01000025.1"/>
</dbReference>
<comment type="function">
    <text evidence="9">Catalyzes the release of premature peptidyl moieties from peptidyl-tRNA molecules trapped in stalled 50S ribosomal subunits, and thus maintains levels of free tRNAs and 50S ribosomes.</text>
</comment>
<evidence type="ECO:0000256" key="6">
    <source>
        <dbReference type="ARBA" id="ARBA00038063"/>
    </source>
</evidence>
<organism evidence="12 13">
    <name type="scientific">Clostridium grantii DSM 8605</name>
    <dbReference type="NCBI Taxonomy" id="1121316"/>
    <lineage>
        <taxon>Bacteria</taxon>
        <taxon>Bacillati</taxon>
        <taxon>Bacillota</taxon>
        <taxon>Clostridia</taxon>
        <taxon>Eubacteriales</taxon>
        <taxon>Clostridiaceae</taxon>
        <taxon>Clostridium</taxon>
    </lineage>
</organism>
<keyword evidence="4 9" id="KW-0378">Hydrolase</keyword>
<dbReference type="STRING" id="1121316.SAMN02745207_03465"/>
<dbReference type="NCBIfam" id="TIGR00447">
    <property type="entry name" value="pth"/>
    <property type="match status" value="1"/>
</dbReference>
<feature type="binding site" evidence="9">
    <location>
        <position position="66"/>
    </location>
    <ligand>
        <name>tRNA</name>
        <dbReference type="ChEBI" id="CHEBI:17843"/>
    </ligand>
</feature>
<keyword evidence="2 9" id="KW-0963">Cytoplasm</keyword>
<dbReference type="PANTHER" id="PTHR17224:SF1">
    <property type="entry name" value="PEPTIDYL-TRNA HYDROLASE"/>
    <property type="match status" value="1"/>
</dbReference>
<dbReference type="EMBL" id="FQXM01000025">
    <property type="protein sequence ID" value="SHH96289.1"/>
    <property type="molecule type" value="Genomic_DNA"/>
</dbReference>
<gene>
    <name evidence="9" type="primary">pth</name>
    <name evidence="12" type="ORF">SAMN02745207_03465</name>
</gene>
<evidence type="ECO:0000256" key="10">
    <source>
        <dbReference type="RuleBase" id="RU000673"/>
    </source>
</evidence>
<evidence type="ECO:0000313" key="12">
    <source>
        <dbReference type="EMBL" id="SHH96289.1"/>
    </source>
</evidence>
<evidence type="ECO:0000256" key="1">
    <source>
        <dbReference type="ARBA" id="ARBA00013260"/>
    </source>
</evidence>
<dbReference type="InterPro" id="IPR036416">
    <property type="entry name" value="Pept_tRNA_hydro_sf"/>
</dbReference>
<comment type="subunit">
    <text evidence="9">Monomer.</text>
</comment>